<dbReference type="Gene3D" id="1.10.1660.10">
    <property type="match status" value="1"/>
</dbReference>
<dbReference type="InterPro" id="IPR009061">
    <property type="entry name" value="DNA-bd_dom_put_sf"/>
</dbReference>
<feature type="domain" description="HTH merR-type" evidence="6">
    <location>
        <begin position="42"/>
        <end position="106"/>
    </location>
</feature>
<dbReference type="SUPFAM" id="SSF46955">
    <property type="entry name" value="Putative DNA-binding domain"/>
    <property type="match status" value="1"/>
</dbReference>
<organism evidence="7 8">
    <name type="scientific">Ciceribacter ferrooxidans</name>
    <dbReference type="NCBI Taxonomy" id="2509717"/>
    <lineage>
        <taxon>Bacteria</taxon>
        <taxon>Pseudomonadati</taxon>
        <taxon>Pseudomonadota</taxon>
        <taxon>Alphaproteobacteria</taxon>
        <taxon>Hyphomicrobiales</taxon>
        <taxon>Rhizobiaceae</taxon>
        <taxon>Ciceribacter</taxon>
    </lineage>
</organism>
<evidence type="ECO:0000313" key="8">
    <source>
        <dbReference type="Proteomes" id="UP000291088"/>
    </source>
</evidence>
<reference evidence="7 8" key="1">
    <citation type="submission" date="2019-01" db="EMBL/GenBank/DDBJ databases">
        <authorList>
            <person name="Deng T."/>
        </authorList>
    </citation>
    <scope>NUCLEOTIDE SEQUENCE [LARGE SCALE GENOMIC DNA]</scope>
    <source>
        <strain evidence="7 8">F8825</strain>
    </source>
</reference>
<proteinExistence type="predicted"/>
<protein>
    <submittedName>
        <fullName evidence="7">MerR family transcriptional regulator</fullName>
    </submittedName>
</protein>
<keyword evidence="2" id="KW-0805">Transcription regulation</keyword>
<evidence type="ECO:0000256" key="3">
    <source>
        <dbReference type="ARBA" id="ARBA00023125"/>
    </source>
</evidence>
<evidence type="ECO:0000256" key="4">
    <source>
        <dbReference type="ARBA" id="ARBA00023163"/>
    </source>
</evidence>
<dbReference type="InterPro" id="IPR000551">
    <property type="entry name" value="MerR-type_HTH_dom"/>
</dbReference>
<dbReference type="GO" id="GO:0003677">
    <property type="term" value="F:DNA binding"/>
    <property type="evidence" value="ECO:0007669"/>
    <property type="project" value="UniProtKB-KW"/>
</dbReference>
<dbReference type="AlphaFoldDB" id="A0A4Q2T5U1"/>
<dbReference type="GO" id="GO:0003700">
    <property type="term" value="F:DNA-binding transcription factor activity"/>
    <property type="evidence" value="ECO:0007669"/>
    <property type="project" value="InterPro"/>
</dbReference>
<evidence type="ECO:0000256" key="1">
    <source>
        <dbReference type="ARBA" id="ARBA00022491"/>
    </source>
</evidence>
<evidence type="ECO:0000256" key="2">
    <source>
        <dbReference type="ARBA" id="ARBA00023015"/>
    </source>
</evidence>
<keyword evidence="8" id="KW-1185">Reference proteome</keyword>
<dbReference type="SMART" id="SM00422">
    <property type="entry name" value="HTH_MERR"/>
    <property type="match status" value="1"/>
</dbReference>
<dbReference type="PROSITE" id="PS50937">
    <property type="entry name" value="HTH_MERR_2"/>
    <property type="match status" value="1"/>
</dbReference>
<dbReference type="Pfam" id="PF13411">
    <property type="entry name" value="MerR_1"/>
    <property type="match status" value="1"/>
</dbReference>
<dbReference type="Pfam" id="PF00196">
    <property type="entry name" value="GerE"/>
    <property type="match status" value="1"/>
</dbReference>
<keyword evidence="4" id="KW-0804">Transcription</keyword>
<evidence type="ECO:0000259" key="5">
    <source>
        <dbReference type="PROSITE" id="PS50043"/>
    </source>
</evidence>
<dbReference type="InterPro" id="IPR000792">
    <property type="entry name" value="Tscrpt_reg_LuxR_C"/>
</dbReference>
<dbReference type="PANTHER" id="PTHR30204">
    <property type="entry name" value="REDOX-CYCLING DRUG-SENSING TRANSCRIPTIONAL ACTIVATOR SOXR"/>
    <property type="match status" value="1"/>
</dbReference>
<dbReference type="PROSITE" id="PS50043">
    <property type="entry name" value="HTH_LUXR_2"/>
    <property type="match status" value="1"/>
</dbReference>
<dbReference type="InterPro" id="IPR036388">
    <property type="entry name" value="WH-like_DNA-bd_sf"/>
</dbReference>
<comment type="caution">
    <text evidence="7">The sequence shown here is derived from an EMBL/GenBank/DDBJ whole genome shotgun (WGS) entry which is preliminary data.</text>
</comment>
<evidence type="ECO:0000313" key="7">
    <source>
        <dbReference type="EMBL" id="RYC12159.1"/>
    </source>
</evidence>
<dbReference type="InterPro" id="IPR047057">
    <property type="entry name" value="MerR_fam"/>
</dbReference>
<dbReference type="SUPFAM" id="SSF46894">
    <property type="entry name" value="C-terminal effector domain of the bipartite response regulators"/>
    <property type="match status" value="1"/>
</dbReference>
<dbReference type="EMBL" id="SDVB01000238">
    <property type="protein sequence ID" value="RYC12159.1"/>
    <property type="molecule type" value="Genomic_DNA"/>
</dbReference>
<gene>
    <name evidence="7" type="ORF">EUU22_13975</name>
</gene>
<feature type="domain" description="HTH luxR-type" evidence="5">
    <location>
        <begin position="162"/>
        <end position="227"/>
    </location>
</feature>
<dbReference type="Proteomes" id="UP000291088">
    <property type="component" value="Unassembled WGS sequence"/>
</dbReference>
<dbReference type="Gene3D" id="1.10.10.10">
    <property type="entry name" value="Winged helix-like DNA-binding domain superfamily/Winged helix DNA-binding domain"/>
    <property type="match status" value="1"/>
</dbReference>
<sequence>MAERLQEGPQQGNRSLSFDGGFPGHLPQIPLPGSLPAEPVAIADMANMFHITHRTLHFYEEKGLIKAGRIGLMRVYTHADIARMALINACREIGMPIAVIQELMEELATVASEEEASEIFQQALVARKRELIAALSTIRRQMQQIIALLSPDGAGEQASVADMRDGVELSDLERRCLELIAEGYTPTRIARTLNIAGEEITAMEAAIIRKFDASNRFQAVAKAVLSGVIAS</sequence>
<evidence type="ECO:0000259" key="6">
    <source>
        <dbReference type="PROSITE" id="PS50937"/>
    </source>
</evidence>
<dbReference type="SMART" id="SM00421">
    <property type="entry name" value="HTH_LUXR"/>
    <property type="match status" value="1"/>
</dbReference>
<keyword evidence="1" id="KW-0678">Repressor</keyword>
<dbReference type="InterPro" id="IPR016032">
    <property type="entry name" value="Sig_transdc_resp-reg_C-effctor"/>
</dbReference>
<dbReference type="PANTHER" id="PTHR30204:SF69">
    <property type="entry name" value="MERR-FAMILY TRANSCRIPTIONAL REGULATOR"/>
    <property type="match status" value="1"/>
</dbReference>
<dbReference type="OrthoDB" id="9803659at2"/>
<dbReference type="CDD" id="cd00592">
    <property type="entry name" value="HTH_MerR-like"/>
    <property type="match status" value="1"/>
</dbReference>
<keyword evidence="3" id="KW-0238">DNA-binding</keyword>
<accession>A0A4Q2T5U1</accession>
<name>A0A4Q2T5U1_9HYPH</name>
<dbReference type="RefSeq" id="WP_129332587.1">
    <property type="nucleotide sequence ID" value="NZ_SDVB01000238.1"/>
</dbReference>